<reference evidence="4" key="1">
    <citation type="journal article" date="2020" name="bioRxiv">
        <title>A rank-normalized archaeal taxonomy based on genome phylogeny resolves widespread incomplete and uneven classifications.</title>
        <authorList>
            <person name="Rinke C."/>
            <person name="Chuvochina M."/>
            <person name="Mussig A.J."/>
            <person name="Chaumeil P.-A."/>
            <person name="Waite D.W."/>
            <person name="Whitman W.B."/>
            <person name="Parks D.H."/>
            <person name="Hugenholtz P."/>
        </authorList>
    </citation>
    <scope>NUCLEOTIDE SEQUENCE</scope>
    <source>
        <strain evidence="4">UBA12518</strain>
    </source>
</reference>
<sequence length="82" mass="9053">MIVEMVYQPSCGACALVREVLLTRLPAHIHFREINAESPEGESFIERYGIVSTPAVLVDGKLLAEGITGRKEMERVLELIGV</sequence>
<evidence type="ECO:0000259" key="3">
    <source>
        <dbReference type="Pfam" id="PF13192"/>
    </source>
</evidence>
<comment type="caution">
    <text evidence="4">The sequence shown here is derived from an EMBL/GenBank/DDBJ whole genome shotgun (WGS) entry which is preliminary data.</text>
</comment>
<evidence type="ECO:0000313" key="5">
    <source>
        <dbReference type="Proteomes" id="UP000600363"/>
    </source>
</evidence>
<evidence type="ECO:0000313" key="4">
    <source>
        <dbReference type="EMBL" id="HIH70077.1"/>
    </source>
</evidence>
<keyword evidence="2" id="KW-0813">Transport</keyword>
<evidence type="ECO:0000256" key="1">
    <source>
        <dbReference type="ARBA" id="ARBA00007787"/>
    </source>
</evidence>
<dbReference type="Pfam" id="PF13192">
    <property type="entry name" value="Thioredoxin_3"/>
    <property type="match status" value="1"/>
</dbReference>
<dbReference type="Proteomes" id="UP000600363">
    <property type="component" value="Unassembled WGS sequence"/>
</dbReference>
<comment type="similarity">
    <text evidence="1">Belongs to the glutaredoxin family.</text>
</comment>
<dbReference type="AlphaFoldDB" id="A0A832RY52"/>
<feature type="domain" description="Thioredoxin-like fold" evidence="3">
    <location>
        <begin position="6"/>
        <end position="77"/>
    </location>
</feature>
<accession>A0A832RY52</accession>
<organism evidence="4 5">
    <name type="scientific">Methermicoccus shengliensis</name>
    <dbReference type="NCBI Taxonomy" id="660064"/>
    <lineage>
        <taxon>Archaea</taxon>
        <taxon>Methanobacteriati</taxon>
        <taxon>Methanobacteriota</taxon>
        <taxon>Stenosarchaea group</taxon>
        <taxon>Methanomicrobia</taxon>
        <taxon>Methanosarcinales</taxon>
        <taxon>Methermicoccaceae</taxon>
        <taxon>Methermicoccus</taxon>
    </lineage>
</organism>
<dbReference type="SUPFAM" id="SSF52833">
    <property type="entry name" value="Thioredoxin-like"/>
    <property type="match status" value="1"/>
</dbReference>
<protein>
    <submittedName>
        <fullName evidence="4">Thioredoxin family protein</fullName>
    </submittedName>
</protein>
<dbReference type="RefSeq" id="WP_084174119.1">
    <property type="nucleotide sequence ID" value="NZ_DUIH01000021.1"/>
</dbReference>
<dbReference type="InterPro" id="IPR012336">
    <property type="entry name" value="Thioredoxin-like_fold"/>
</dbReference>
<keyword evidence="2" id="KW-0249">Electron transport</keyword>
<dbReference type="EMBL" id="DUIH01000021">
    <property type="protein sequence ID" value="HIH70077.1"/>
    <property type="molecule type" value="Genomic_DNA"/>
</dbReference>
<evidence type="ECO:0000256" key="2">
    <source>
        <dbReference type="ARBA" id="ARBA00022982"/>
    </source>
</evidence>
<dbReference type="PROSITE" id="PS51354">
    <property type="entry name" value="GLUTAREDOXIN_2"/>
    <property type="match status" value="1"/>
</dbReference>
<name>A0A832RY52_9EURY</name>
<dbReference type="Gene3D" id="3.40.30.10">
    <property type="entry name" value="Glutaredoxin"/>
    <property type="match status" value="1"/>
</dbReference>
<dbReference type="InterPro" id="IPR036249">
    <property type="entry name" value="Thioredoxin-like_sf"/>
</dbReference>
<gene>
    <name evidence="4" type="ORF">HA299_05660</name>
</gene>
<proteinExistence type="inferred from homology"/>